<protein>
    <recommendedName>
        <fullName evidence="6">SH3 domain-containing protein</fullName>
    </recommendedName>
</protein>
<dbReference type="Proteomes" id="UP000269721">
    <property type="component" value="Unassembled WGS sequence"/>
</dbReference>
<evidence type="ECO:0000313" key="5">
    <source>
        <dbReference type="Proteomes" id="UP000269721"/>
    </source>
</evidence>
<dbReference type="InterPro" id="IPR036028">
    <property type="entry name" value="SH3-like_dom_sf"/>
</dbReference>
<feature type="transmembrane region" description="Helical" evidence="2">
    <location>
        <begin position="589"/>
        <end position="608"/>
    </location>
</feature>
<evidence type="ECO:0000256" key="2">
    <source>
        <dbReference type="SAM" id="Phobius"/>
    </source>
</evidence>
<keyword evidence="2" id="KW-0812">Transmembrane</keyword>
<sequence length="652" mass="69097">MRLPQRLKSGAVFLVSALPALVGALTPAGDVGGDGSHNYGGPHAGEGVDAGAINQATPSFTFIDRSVDSVSLACVALIGKMNTSANLPTGTYLQENSSVVVRFTDMPSSIIWLQLNTPIELTFQVHQNSKNQGVLLIPSIDTIRNVYGGTVDAFGNVGPYTMTTNSTSSSPALPSIFFTRSISTCTPISGGSSGPIWAAPVAIGAALIIGGVTFWILRVRRKRIELQERKGKAWEAGRHASVHARPRPASRASSWRISRISLLRAISIGRSSSDANSDIEECNIDAGPPPPLPLDAVEIVDMHRGRKAGSMGSADERGEDVFADPPSPHESNRSGSSSPSSIPTSRTDPTTSTRTPPTTARSSSIRSTVSSLSVRGGIVLLPPSLHADPLPPPPPRPPTPEEDRAPVIHGPPARFTGGSSSWSPPAAPGTLCRAHHTHTPHASDELELTRGAFVHLLASYEDGWVSVVLDDPAREIRERAAARAAKGDIVKNGKAWLAKKGGKGKGKEVVEVVEREREEPEVVTQGVVPWHCLQIASGQDLRDRAQQVAVAATLAAASAAGENIPDRPPPQRPDAPPPRGSWGDHANQFTFNFGFGLFPALLGMQFAFPPAAPRPGHRPTTGLDTELLQRQGFLSRLFLMVATMVIFAVILS</sequence>
<proteinExistence type="predicted"/>
<keyword evidence="3" id="KW-0732">Signal</keyword>
<feature type="compositionally biased region" description="Pro residues" evidence="1">
    <location>
        <begin position="389"/>
        <end position="398"/>
    </location>
</feature>
<evidence type="ECO:0000256" key="1">
    <source>
        <dbReference type="SAM" id="MobiDB-lite"/>
    </source>
</evidence>
<dbReference type="AlphaFoldDB" id="A0A4P9W8Z4"/>
<feature type="signal peptide" evidence="3">
    <location>
        <begin position="1"/>
        <end position="24"/>
    </location>
</feature>
<keyword evidence="2" id="KW-0472">Membrane</keyword>
<feature type="transmembrane region" description="Helical" evidence="2">
    <location>
        <begin position="633"/>
        <end position="651"/>
    </location>
</feature>
<evidence type="ECO:0008006" key="6">
    <source>
        <dbReference type="Google" id="ProtNLM"/>
    </source>
</evidence>
<keyword evidence="2" id="KW-1133">Transmembrane helix</keyword>
<dbReference type="EMBL" id="KZ997051">
    <property type="protein sequence ID" value="RKO87943.1"/>
    <property type="molecule type" value="Genomic_DNA"/>
</dbReference>
<feature type="compositionally biased region" description="Low complexity" evidence="1">
    <location>
        <begin position="333"/>
        <end position="373"/>
    </location>
</feature>
<accession>A0A4P9W8Z4</accession>
<gene>
    <name evidence="4" type="ORF">BDK51DRAFT_29699</name>
</gene>
<evidence type="ECO:0000313" key="4">
    <source>
        <dbReference type="EMBL" id="RKO87943.1"/>
    </source>
</evidence>
<reference evidence="5" key="1">
    <citation type="journal article" date="2018" name="Nat. Microbiol.">
        <title>Leveraging single-cell genomics to expand the fungal tree of life.</title>
        <authorList>
            <person name="Ahrendt S.R."/>
            <person name="Quandt C.A."/>
            <person name="Ciobanu D."/>
            <person name="Clum A."/>
            <person name="Salamov A."/>
            <person name="Andreopoulos B."/>
            <person name="Cheng J.F."/>
            <person name="Woyke T."/>
            <person name="Pelin A."/>
            <person name="Henrissat B."/>
            <person name="Reynolds N.K."/>
            <person name="Benny G.L."/>
            <person name="Smith M.E."/>
            <person name="James T.Y."/>
            <person name="Grigoriev I.V."/>
        </authorList>
    </citation>
    <scope>NUCLEOTIDE SEQUENCE [LARGE SCALE GENOMIC DNA]</scope>
</reference>
<feature type="compositionally biased region" description="Pro residues" evidence="1">
    <location>
        <begin position="566"/>
        <end position="579"/>
    </location>
</feature>
<evidence type="ECO:0000256" key="3">
    <source>
        <dbReference type="SAM" id="SignalP"/>
    </source>
</evidence>
<name>A0A4P9W8Z4_9FUNG</name>
<feature type="chain" id="PRO_5020422287" description="SH3 domain-containing protein" evidence="3">
    <location>
        <begin position="25"/>
        <end position="652"/>
    </location>
</feature>
<feature type="region of interest" description="Disordered" evidence="1">
    <location>
        <begin position="273"/>
        <end position="428"/>
    </location>
</feature>
<organism evidence="4 5">
    <name type="scientific">Blyttiomyces helicus</name>
    <dbReference type="NCBI Taxonomy" id="388810"/>
    <lineage>
        <taxon>Eukaryota</taxon>
        <taxon>Fungi</taxon>
        <taxon>Fungi incertae sedis</taxon>
        <taxon>Chytridiomycota</taxon>
        <taxon>Chytridiomycota incertae sedis</taxon>
        <taxon>Chytridiomycetes</taxon>
        <taxon>Chytridiomycetes incertae sedis</taxon>
        <taxon>Blyttiomyces</taxon>
    </lineage>
</organism>
<dbReference type="OrthoDB" id="5340910at2759"/>
<keyword evidence="5" id="KW-1185">Reference proteome</keyword>
<feature type="region of interest" description="Disordered" evidence="1">
    <location>
        <begin position="559"/>
        <end position="583"/>
    </location>
</feature>
<feature type="transmembrane region" description="Helical" evidence="2">
    <location>
        <begin position="196"/>
        <end position="217"/>
    </location>
</feature>
<dbReference type="SUPFAM" id="SSF50044">
    <property type="entry name" value="SH3-domain"/>
    <property type="match status" value="1"/>
</dbReference>